<dbReference type="RefSeq" id="WP_063179486.1">
    <property type="nucleotide sequence ID" value="NZ_LQRA01000046.1"/>
</dbReference>
<organism evidence="2 3">
    <name type="scientific">Paenibacillus elgii</name>
    <dbReference type="NCBI Taxonomy" id="189691"/>
    <lineage>
        <taxon>Bacteria</taxon>
        <taxon>Bacillati</taxon>
        <taxon>Bacillota</taxon>
        <taxon>Bacilli</taxon>
        <taxon>Bacillales</taxon>
        <taxon>Paenibacillaceae</taxon>
        <taxon>Paenibacillus</taxon>
    </lineage>
</organism>
<dbReference type="STRING" id="1007103.GCA_000213315_03525"/>
<reference evidence="3" key="1">
    <citation type="submission" date="2016-01" db="EMBL/GenBank/DDBJ databases">
        <title>Draft genome of Chromobacterium sp. F49.</title>
        <authorList>
            <person name="Hong K.W."/>
        </authorList>
    </citation>
    <scope>NUCLEOTIDE SEQUENCE [LARGE SCALE GENOMIC DNA]</scope>
    <source>
        <strain evidence="3">M63</strain>
    </source>
</reference>
<dbReference type="Gene3D" id="3.40.50.2300">
    <property type="match status" value="2"/>
</dbReference>
<feature type="signal peptide" evidence="1">
    <location>
        <begin position="1"/>
        <end position="29"/>
    </location>
</feature>
<dbReference type="SUPFAM" id="SSF53822">
    <property type="entry name" value="Periplasmic binding protein-like I"/>
    <property type="match status" value="1"/>
</dbReference>
<evidence type="ECO:0000256" key="1">
    <source>
        <dbReference type="SAM" id="SignalP"/>
    </source>
</evidence>
<dbReference type="AlphaFoldDB" id="A0A161SHD6"/>
<dbReference type="PANTHER" id="PTHR35271:SF1">
    <property type="entry name" value="ABC TRANSPORTER, SUBSTRATE-BINDING LIPOPROTEIN"/>
    <property type="match status" value="1"/>
</dbReference>
<accession>A0A161SHD6</accession>
<keyword evidence="1" id="KW-0732">Signal</keyword>
<name>A0A161SHD6_9BACL</name>
<comment type="caution">
    <text evidence="2">The sequence shown here is derived from an EMBL/GenBank/DDBJ whole genome shotgun (WGS) entry which is preliminary data.</text>
</comment>
<dbReference type="eggNOG" id="COG2984">
    <property type="taxonomic scope" value="Bacteria"/>
</dbReference>
<feature type="chain" id="PRO_5039143015" evidence="1">
    <location>
        <begin position="30"/>
        <end position="361"/>
    </location>
</feature>
<gene>
    <name evidence="2" type="ORF">AV654_10975</name>
</gene>
<dbReference type="PANTHER" id="PTHR35271">
    <property type="entry name" value="ABC TRANSPORTER, SUBSTRATE-BINDING LIPOPROTEIN-RELATED"/>
    <property type="match status" value="1"/>
</dbReference>
<dbReference type="EMBL" id="LQRA01000046">
    <property type="protein sequence ID" value="KZE80865.1"/>
    <property type="molecule type" value="Genomic_DNA"/>
</dbReference>
<dbReference type="OrthoDB" id="9776955at2"/>
<proteinExistence type="predicted"/>
<protein>
    <submittedName>
        <fullName evidence="2">Sugar ABC transporter substrate-binding protein</fullName>
    </submittedName>
</protein>
<keyword evidence="3" id="KW-1185">Reference proteome</keyword>
<sequence>MYTLNPGGPKSLKTSAKLLSLLIAVPLLVAGCGTKAPAPANSSGGGDASKPTDKKVVKIGISQIVEHPSLNATREGFLAALKDNGFIDKVTMDVDYKNAQGDATTNLTIAQKFAADKKDLVFAIATPSAQAAVQNVKDAPVLFGGVSDPVSAKLVKSLDKPGGNVTGAADTHPDAIPKLIDFIASDFPKVKKIGIVANEGEANVAFMVKTAEAAFAKHNIQVVKASVANSSEVKQAAESLVGRVDAIYITLDNTVVSAVESIIKLASDKKIPFFASDRDSVEKGALATYGFKYYDHGYQAGKMAVEILKNGAKPGDMKVSYPDKLDLIINLDAAKQEGVEVTDSMKNKVQDKKNLLGGSAK</sequence>
<dbReference type="Proteomes" id="UP000076563">
    <property type="component" value="Unassembled WGS sequence"/>
</dbReference>
<evidence type="ECO:0000313" key="3">
    <source>
        <dbReference type="Proteomes" id="UP000076563"/>
    </source>
</evidence>
<dbReference type="InterPro" id="IPR028082">
    <property type="entry name" value="Peripla_BP_I"/>
</dbReference>
<dbReference type="InterPro" id="IPR007487">
    <property type="entry name" value="ABC_transpt-TYRBP-like"/>
</dbReference>
<dbReference type="Pfam" id="PF04392">
    <property type="entry name" value="ABC_sub_bind"/>
    <property type="match status" value="1"/>
</dbReference>
<evidence type="ECO:0000313" key="2">
    <source>
        <dbReference type="EMBL" id="KZE80865.1"/>
    </source>
</evidence>
<dbReference type="CDD" id="cd06325">
    <property type="entry name" value="PBP1_ABC_unchar_transporter"/>
    <property type="match status" value="1"/>
</dbReference>